<organism evidence="2 3">
    <name type="scientific">Triplophysa rosa</name>
    <name type="common">Cave loach</name>
    <dbReference type="NCBI Taxonomy" id="992332"/>
    <lineage>
        <taxon>Eukaryota</taxon>
        <taxon>Metazoa</taxon>
        <taxon>Chordata</taxon>
        <taxon>Craniata</taxon>
        <taxon>Vertebrata</taxon>
        <taxon>Euteleostomi</taxon>
        <taxon>Actinopterygii</taxon>
        <taxon>Neopterygii</taxon>
        <taxon>Teleostei</taxon>
        <taxon>Ostariophysi</taxon>
        <taxon>Cypriniformes</taxon>
        <taxon>Nemacheilidae</taxon>
        <taxon>Triplophysa</taxon>
    </lineage>
</organism>
<evidence type="ECO:0008006" key="4">
    <source>
        <dbReference type="Google" id="ProtNLM"/>
    </source>
</evidence>
<dbReference type="AlphaFoldDB" id="A0A9W7W9X9"/>
<dbReference type="InterPro" id="IPR042788">
    <property type="entry name" value="ANKUB1"/>
</dbReference>
<evidence type="ECO:0000313" key="2">
    <source>
        <dbReference type="EMBL" id="KAI7790954.1"/>
    </source>
</evidence>
<comment type="caution">
    <text evidence="2">The sequence shown here is derived from an EMBL/GenBank/DDBJ whole genome shotgun (WGS) entry which is preliminary data.</text>
</comment>
<protein>
    <recommendedName>
        <fullName evidence="4">Protein ANKUB1</fullName>
    </recommendedName>
</protein>
<dbReference type="Gene3D" id="1.25.40.20">
    <property type="entry name" value="Ankyrin repeat-containing domain"/>
    <property type="match status" value="1"/>
</dbReference>
<dbReference type="PANTHER" id="PTHR46885:SF1">
    <property type="entry name" value="PROTEIN ANKUB1"/>
    <property type="match status" value="1"/>
</dbReference>
<keyword evidence="3" id="KW-1185">Reference proteome</keyword>
<feature type="region of interest" description="Disordered" evidence="1">
    <location>
        <begin position="358"/>
        <end position="420"/>
    </location>
</feature>
<proteinExistence type="predicted"/>
<reference evidence="2" key="1">
    <citation type="submission" date="2021-02" db="EMBL/GenBank/DDBJ databases">
        <title>Comparative genomics reveals that relaxation of natural selection precedes convergent phenotypic evolution of cavefish.</title>
        <authorList>
            <person name="Peng Z."/>
        </authorList>
    </citation>
    <scope>NUCLEOTIDE SEQUENCE</scope>
    <source>
        <tissue evidence="2">Muscle</tissue>
    </source>
</reference>
<dbReference type="EMBL" id="JAFHDT010000025">
    <property type="protein sequence ID" value="KAI7790954.1"/>
    <property type="molecule type" value="Genomic_DNA"/>
</dbReference>
<feature type="compositionally biased region" description="Low complexity" evidence="1">
    <location>
        <begin position="410"/>
        <end position="420"/>
    </location>
</feature>
<name>A0A9W7W9X9_TRIRA</name>
<evidence type="ECO:0000313" key="3">
    <source>
        <dbReference type="Proteomes" id="UP001059041"/>
    </source>
</evidence>
<feature type="compositionally biased region" description="Basic and acidic residues" evidence="1">
    <location>
        <begin position="395"/>
        <end position="407"/>
    </location>
</feature>
<gene>
    <name evidence="2" type="ORF">IRJ41_005579</name>
</gene>
<dbReference type="Proteomes" id="UP001059041">
    <property type="component" value="Linkage Group LG25"/>
</dbReference>
<evidence type="ECO:0000256" key="1">
    <source>
        <dbReference type="SAM" id="MobiDB-lite"/>
    </source>
</evidence>
<accession>A0A9W7W9X9</accession>
<dbReference type="InterPro" id="IPR036770">
    <property type="entry name" value="Ankyrin_rpt-contain_sf"/>
</dbReference>
<dbReference type="PANTHER" id="PTHR46885">
    <property type="entry name" value="PROTEIN ANKUB1"/>
    <property type="match status" value="1"/>
</dbReference>
<sequence length="420" mass="47259">MRVSVVFEGSCKTLHMSPHQTVANIKNMIQQSFYMLLSGVDQVQCVLEEVQKVVLRVFSAITKETFPLSGAVIVLSSCSVSTLMSLVSLKLGVPVSAFRLFTVTRCPLYDCNLLCDYHLTPGDTHLETWNGWNEFLRACLRGHKHTLQLHLFQEKPILRFQKRVALYIAAAHRHLDMASWLMDTGVKAEDFVGVHPYRMWCYKTEHLDSLKCPVHAAAEAGQLLILKLFISRSAENLTCRDPSDQNVLRIAIKHRHRECVTYLVSKLCTTLNFSGCSLPMNIYLQIKLWIRKARRRQSPFVSRIGDAVQVDGVPMKKTSLHPRCRAVRGCVEVKRSPCGFEMTSPFVGSSCLSHHPAASPSHNASVKLPQLHPPHTPKSKRREQNVTRSRACGRKSPEEILPAEKSHALSQRSRGSSSSL</sequence>
<dbReference type="InterPro" id="IPR002110">
    <property type="entry name" value="Ankyrin_rpt"/>
</dbReference>
<dbReference type="SMART" id="SM00248">
    <property type="entry name" value="ANK"/>
    <property type="match status" value="3"/>
</dbReference>
<dbReference type="SUPFAM" id="SSF48403">
    <property type="entry name" value="Ankyrin repeat"/>
    <property type="match status" value="1"/>
</dbReference>